<accession>A0A9W6NUG9</accession>
<dbReference type="PANTHER" id="PTHR43201">
    <property type="entry name" value="ACYL-COA SYNTHETASE"/>
    <property type="match status" value="1"/>
</dbReference>
<organism evidence="5 6">
    <name type="scientific">Pseudonocardia halophobica</name>
    <dbReference type="NCBI Taxonomy" id="29401"/>
    <lineage>
        <taxon>Bacteria</taxon>
        <taxon>Bacillati</taxon>
        <taxon>Actinomycetota</taxon>
        <taxon>Actinomycetes</taxon>
        <taxon>Pseudonocardiales</taxon>
        <taxon>Pseudonocardiaceae</taxon>
        <taxon>Pseudonocardia</taxon>
    </lineage>
</organism>
<sequence>MPMASPEIAAESLTLTVHDRYDGRSISLFRERGWWQGGSAAALLDRWAEATPTRRFVSDGTTELDYATLRERAHGLGASLLRRGVRPGDRVAMQLPNWAEFVIGYLAIARIGAVLVPIMTVYRQVEVAHVLRNSGAVAAITTGEFRGFDHAGMFRALQKEIPALSTLVIARGATQEGELAFDEACDTTTEQAELGPHPDPDLPHLIVYTSGTESTAKGCVHTWNTADFSARGLAHDVFRTRPEDVVFMPSPVAHATGLVVGILVPLTVGAETHLLDVWEPHEGLRRIERYRCTATATATPFVRMALDAARTAEHDLSSMRFWLCAGAPIPEALAIEFDEVFTGGVLMPLYGATEILAATCCHDGDPLDRRAGSDGTPALDGVRITLVGPDGDPVPTGEEGEICYWGPGAVLGYWREPERTAATIDAQGRHHTGDLGRLDDQGYLRVTGRLKDIIIRGGTNISVAEVEGYVSAHPAVAQVAVVAYPDERLGEKACAVVVPRPGERPTLEDLTSFLRGRGIATQKLPEKLLLVDELPMTATGKVQKFVLRDLARGD</sequence>
<comment type="similarity">
    <text evidence="1">Belongs to the ATP-dependent AMP-binding enzyme family.</text>
</comment>
<keyword evidence="6" id="KW-1185">Reference proteome</keyword>
<feature type="domain" description="AMP-binding enzyme C-terminal" evidence="4">
    <location>
        <begin position="465"/>
        <end position="541"/>
    </location>
</feature>
<dbReference type="GO" id="GO:0006631">
    <property type="term" value="P:fatty acid metabolic process"/>
    <property type="evidence" value="ECO:0007669"/>
    <property type="project" value="TreeGrafter"/>
</dbReference>
<proteinExistence type="inferred from homology"/>
<dbReference type="Gene3D" id="3.30.300.30">
    <property type="match status" value="1"/>
</dbReference>
<dbReference type="InterPro" id="IPR000873">
    <property type="entry name" value="AMP-dep_synth/lig_dom"/>
</dbReference>
<evidence type="ECO:0000313" key="6">
    <source>
        <dbReference type="Proteomes" id="UP001143463"/>
    </source>
</evidence>
<reference evidence="5" key="1">
    <citation type="journal article" date="2014" name="Int. J. Syst. Evol. Microbiol.">
        <title>Complete genome sequence of Corynebacterium casei LMG S-19264T (=DSM 44701T), isolated from a smear-ripened cheese.</title>
        <authorList>
            <consortium name="US DOE Joint Genome Institute (JGI-PGF)"/>
            <person name="Walter F."/>
            <person name="Albersmeier A."/>
            <person name="Kalinowski J."/>
            <person name="Ruckert C."/>
        </authorList>
    </citation>
    <scope>NUCLEOTIDE SEQUENCE</scope>
    <source>
        <strain evidence="5">VKM Ac-1069</strain>
    </source>
</reference>
<evidence type="ECO:0000256" key="1">
    <source>
        <dbReference type="ARBA" id="ARBA00006432"/>
    </source>
</evidence>
<dbReference type="PROSITE" id="PS00455">
    <property type="entry name" value="AMP_BINDING"/>
    <property type="match status" value="1"/>
</dbReference>
<feature type="domain" description="AMP-dependent synthetase/ligase" evidence="3">
    <location>
        <begin position="44"/>
        <end position="414"/>
    </location>
</feature>
<evidence type="ECO:0000256" key="2">
    <source>
        <dbReference type="ARBA" id="ARBA00022598"/>
    </source>
</evidence>
<dbReference type="InterPro" id="IPR042099">
    <property type="entry name" value="ANL_N_sf"/>
</dbReference>
<dbReference type="InterPro" id="IPR045851">
    <property type="entry name" value="AMP-bd_C_sf"/>
</dbReference>
<dbReference type="InterPro" id="IPR020845">
    <property type="entry name" value="AMP-binding_CS"/>
</dbReference>
<reference evidence="5" key="2">
    <citation type="submission" date="2023-01" db="EMBL/GenBank/DDBJ databases">
        <authorList>
            <person name="Sun Q."/>
            <person name="Evtushenko L."/>
        </authorList>
    </citation>
    <scope>NUCLEOTIDE SEQUENCE</scope>
    <source>
        <strain evidence="5">VKM Ac-1069</strain>
    </source>
</reference>
<dbReference type="FunFam" id="3.30.300.30:FF:000008">
    <property type="entry name" value="2,3-dihydroxybenzoate-AMP ligase"/>
    <property type="match status" value="1"/>
</dbReference>
<dbReference type="Pfam" id="PF13193">
    <property type="entry name" value="AMP-binding_C"/>
    <property type="match status" value="1"/>
</dbReference>
<keyword evidence="2 5" id="KW-0436">Ligase</keyword>
<dbReference type="Pfam" id="PF00501">
    <property type="entry name" value="AMP-binding"/>
    <property type="match status" value="1"/>
</dbReference>
<name>A0A9W6NUG9_9PSEU</name>
<dbReference type="PANTHER" id="PTHR43201:SF5">
    <property type="entry name" value="MEDIUM-CHAIN ACYL-COA LIGASE ACSF2, MITOCHONDRIAL"/>
    <property type="match status" value="1"/>
</dbReference>
<protein>
    <submittedName>
        <fullName evidence="5">Cyclohexanecarboxylate-CoA ligase</fullName>
    </submittedName>
</protein>
<evidence type="ECO:0000313" key="5">
    <source>
        <dbReference type="EMBL" id="GLL09446.1"/>
    </source>
</evidence>
<dbReference type="SUPFAM" id="SSF56801">
    <property type="entry name" value="Acetyl-CoA synthetase-like"/>
    <property type="match status" value="1"/>
</dbReference>
<dbReference type="InterPro" id="IPR025110">
    <property type="entry name" value="AMP-bd_C"/>
</dbReference>
<dbReference type="Gene3D" id="3.40.50.12780">
    <property type="entry name" value="N-terminal domain of ligase-like"/>
    <property type="match status" value="1"/>
</dbReference>
<comment type="caution">
    <text evidence="5">The sequence shown here is derived from an EMBL/GenBank/DDBJ whole genome shotgun (WGS) entry which is preliminary data.</text>
</comment>
<dbReference type="EMBL" id="BSFQ01000002">
    <property type="protein sequence ID" value="GLL09446.1"/>
    <property type="molecule type" value="Genomic_DNA"/>
</dbReference>
<evidence type="ECO:0000259" key="3">
    <source>
        <dbReference type="Pfam" id="PF00501"/>
    </source>
</evidence>
<gene>
    <name evidence="5" type="ORF">GCM10017577_05860</name>
</gene>
<dbReference type="AlphaFoldDB" id="A0A9W6NUG9"/>
<dbReference type="Proteomes" id="UP001143463">
    <property type="component" value="Unassembled WGS sequence"/>
</dbReference>
<evidence type="ECO:0000259" key="4">
    <source>
        <dbReference type="Pfam" id="PF13193"/>
    </source>
</evidence>
<dbReference type="GO" id="GO:0031956">
    <property type="term" value="F:medium-chain fatty acid-CoA ligase activity"/>
    <property type="evidence" value="ECO:0007669"/>
    <property type="project" value="TreeGrafter"/>
</dbReference>